<comment type="caution">
    <text evidence="2">The sequence shown here is derived from an EMBL/GenBank/DDBJ whole genome shotgun (WGS) entry which is preliminary data.</text>
</comment>
<proteinExistence type="predicted"/>
<sequence>MCIYICIIQGYTIPSRTQVELCPALLHHQPYGTSHTLSSPQQLRQLGQQWDHPFLDSGNRANKGTVCSYIGNPAVLLCALLVPTLVISRPTIVPGECPTAAALPLDSHCIEPLASTGIPEITVYEHTPHSSSALTVYVDSLQQMTRKAKATIAVLSTLIAYVSVNSIIHVLRPAAFVWSAEDREERDWIASSRSWFDRKSCRWLSICGAAHLQTVHGEFGHREPAERVNAQDAEPEAPWRSFWISGASESEWDAEERARRQIPDYVFHYAPLVHLYSGEQFWPGDIAEHLHHTTPTLNYTPIQAQWDHPTLRDLDGLNKWGARHVFLTSNDDVQTRPPWLEGDRNIPQTDGNNKEESWADWDGRVDGDIPGDTQEDRAKWYDFHQLQQEAPAVHESDTDEHFQAQQILKEELRRRYGGEEIYDSGAGGRSDAPAILVVIDKGNGIVDAFWFYFYSFNLGNTVVNVRFGNHVGDWEHCLVRFHNGKPKALFFSAHQGGEAYSYEAVEKIGQRPVIYSAEGSHAMYATAGVHEYLLPWGLLHDVTDRGPLWDPFLNTKAYTYDLDNKHLRASTFSPSAPTEWFHYRGHWGDKFYPLGDSRQYRFAGQYHFVNGPLGPKFKHLNRHKVCQGPDRSPCVIKNYVEQGKRPQRWGSSRQGE</sequence>
<protein>
    <recommendedName>
        <fullName evidence="4">Vacuolar protein sorting-associated protein</fullName>
    </recommendedName>
</protein>
<reference evidence="2 3" key="1">
    <citation type="journal article" date="2023" name="IMA Fungus">
        <title>Comparative genomic study of the Penicillium genus elucidates a diverse pangenome and 15 lateral gene transfer events.</title>
        <authorList>
            <person name="Petersen C."/>
            <person name="Sorensen T."/>
            <person name="Nielsen M.R."/>
            <person name="Sondergaard T.E."/>
            <person name="Sorensen J.L."/>
            <person name="Fitzpatrick D.A."/>
            <person name="Frisvad J.C."/>
            <person name="Nielsen K.L."/>
        </authorList>
    </citation>
    <scope>NUCLEOTIDE SEQUENCE [LARGE SCALE GENOMIC DNA]</scope>
    <source>
        <strain evidence="2 3">IBT 3361</strain>
    </source>
</reference>
<gene>
    <name evidence="2" type="ORF">N7505_008180</name>
</gene>
<keyword evidence="3" id="KW-1185">Reference proteome</keyword>
<organism evidence="2 3">
    <name type="scientific">Penicillium chrysogenum</name>
    <name type="common">Penicillium notatum</name>
    <dbReference type="NCBI Taxonomy" id="5076"/>
    <lineage>
        <taxon>Eukaryota</taxon>
        <taxon>Fungi</taxon>
        <taxon>Dikarya</taxon>
        <taxon>Ascomycota</taxon>
        <taxon>Pezizomycotina</taxon>
        <taxon>Eurotiomycetes</taxon>
        <taxon>Eurotiomycetidae</taxon>
        <taxon>Eurotiales</taxon>
        <taxon>Aspergillaceae</taxon>
        <taxon>Penicillium</taxon>
        <taxon>Penicillium chrysogenum species complex</taxon>
    </lineage>
</organism>
<evidence type="ECO:0008006" key="4">
    <source>
        <dbReference type="Google" id="ProtNLM"/>
    </source>
</evidence>
<dbReference type="Proteomes" id="UP001220256">
    <property type="component" value="Unassembled WGS sequence"/>
</dbReference>
<feature type="compositionally biased region" description="Basic and acidic residues" evidence="1">
    <location>
        <begin position="352"/>
        <end position="366"/>
    </location>
</feature>
<dbReference type="Pfam" id="PF06101">
    <property type="entry name" value="Vps62"/>
    <property type="match status" value="1"/>
</dbReference>
<accession>A0ABQ8WCI5</accession>
<dbReference type="EMBL" id="JAPVEB010000005">
    <property type="protein sequence ID" value="KAJ5264259.1"/>
    <property type="molecule type" value="Genomic_DNA"/>
</dbReference>
<evidence type="ECO:0000256" key="1">
    <source>
        <dbReference type="SAM" id="MobiDB-lite"/>
    </source>
</evidence>
<dbReference type="InterPro" id="IPR009291">
    <property type="entry name" value="Vps62"/>
</dbReference>
<feature type="region of interest" description="Disordered" evidence="1">
    <location>
        <begin position="336"/>
        <end position="366"/>
    </location>
</feature>
<dbReference type="PANTHER" id="PTHR48172:SF2">
    <property type="entry name" value="VACUOLAR PROTEIN SORTING PROTEIN 62"/>
    <property type="match status" value="1"/>
</dbReference>
<name>A0ABQ8WCI5_PENCH</name>
<evidence type="ECO:0000313" key="3">
    <source>
        <dbReference type="Proteomes" id="UP001220256"/>
    </source>
</evidence>
<dbReference type="PANTHER" id="PTHR48172">
    <property type="match status" value="1"/>
</dbReference>
<evidence type="ECO:0000313" key="2">
    <source>
        <dbReference type="EMBL" id="KAJ5264259.1"/>
    </source>
</evidence>